<accession>J2KBD4</accession>
<protein>
    <submittedName>
        <fullName evidence="4">Por secretion system C-terminal sorting domain containing protein</fullName>
    </submittedName>
</protein>
<organism evidence="4 5">
    <name type="scientific">Chryseobacterium populi</name>
    <dbReference type="NCBI Taxonomy" id="1144316"/>
    <lineage>
        <taxon>Bacteria</taxon>
        <taxon>Pseudomonadati</taxon>
        <taxon>Bacteroidota</taxon>
        <taxon>Flavobacteriia</taxon>
        <taxon>Flavobacteriales</taxon>
        <taxon>Weeksellaceae</taxon>
        <taxon>Chryseobacterium group</taxon>
        <taxon>Chryseobacterium</taxon>
    </lineage>
</organism>
<feature type="domain" description="Secretion system C-terminal sorting" evidence="3">
    <location>
        <begin position="235"/>
        <end position="299"/>
    </location>
</feature>
<name>J2KBD4_9FLAO</name>
<dbReference type="InterPro" id="IPR026444">
    <property type="entry name" value="Secre_tail"/>
</dbReference>
<feature type="chain" id="PRO_5003749647" evidence="2">
    <location>
        <begin position="19"/>
        <end position="301"/>
    </location>
</feature>
<sequence>MKKLYLFGVLLSAIGLNAQTVIYSQPTTTTNGIVSDVLANNNFVAAADDFKLTSQNKITKIKIEGFQNAGTLETTIATGAVLYIYANNGGMPAGIPNNPAVTPIAKVDVAKGAPGYGLVKTGTSNYTFTIDVTAALPTPVILQANAVYWLVFAAKTNLTAYTGTTRFNWFAGQINDNPALLVDPSNAFGAGATNWTSLSALTATPALDGLAFSIEGESVLGVHEVYNSVKSVSVSPNPTTDYLFVTSKSKVSNVAVFDVSGRKLNVNFDGEKVDVRNLQAGNYMISIENKDGKITEKFIKK</sequence>
<dbReference type="EMBL" id="AKJY01000054">
    <property type="protein sequence ID" value="EJL70493.1"/>
    <property type="molecule type" value="Genomic_DNA"/>
</dbReference>
<dbReference type="RefSeq" id="WP_007844774.1">
    <property type="nucleotide sequence ID" value="NZ_AKJY01000054.1"/>
</dbReference>
<keyword evidence="1 2" id="KW-0732">Signal</keyword>
<evidence type="ECO:0000256" key="1">
    <source>
        <dbReference type="ARBA" id="ARBA00022729"/>
    </source>
</evidence>
<evidence type="ECO:0000313" key="4">
    <source>
        <dbReference type="EMBL" id="EJL70493.1"/>
    </source>
</evidence>
<dbReference type="AlphaFoldDB" id="J2KBD4"/>
<dbReference type="NCBIfam" id="TIGR04183">
    <property type="entry name" value="Por_Secre_tail"/>
    <property type="match status" value="1"/>
</dbReference>
<keyword evidence="5" id="KW-1185">Reference proteome</keyword>
<comment type="caution">
    <text evidence="4">The sequence shown here is derived from an EMBL/GenBank/DDBJ whole genome shotgun (WGS) entry which is preliminary data.</text>
</comment>
<dbReference type="Proteomes" id="UP000007509">
    <property type="component" value="Unassembled WGS sequence"/>
</dbReference>
<evidence type="ECO:0000256" key="2">
    <source>
        <dbReference type="SAM" id="SignalP"/>
    </source>
</evidence>
<evidence type="ECO:0000313" key="5">
    <source>
        <dbReference type="Proteomes" id="UP000007509"/>
    </source>
</evidence>
<reference evidence="4 5" key="1">
    <citation type="journal article" date="2012" name="J. Bacteriol.">
        <title>Twenty-one genome sequences from Pseudomonas species and 19 genome sequences from diverse bacteria isolated from the rhizosphere and endosphere of Populus deltoides.</title>
        <authorList>
            <person name="Brown S.D."/>
            <person name="Utturkar S.M."/>
            <person name="Klingeman D.M."/>
            <person name="Johnson C.M."/>
            <person name="Martin S.L."/>
            <person name="Land M.L."/>
            <person name="Lu T.Y."/>
            <person name="Schadt C.W."/>
            <person name="Doktycz M.J."/>
            <person name="Pelletier D.A."/>
        </authorList>
    </citation>
    <scope>NUCLEOTIDE SEQUENCE [LARGE SCALE GENOMIC DNA]</scope>
    <source>
        <strain evidence="4 5">CF314</strain>
    </source>
</reference>
<proteinExistence type="predicted"/>
<evidence type="ECO:0000259" key="3">
    <source>
        <dbReference type="Pfam" id="PF18962"/>
    </source>
</evidence>
<dbReference type="Pfam" id="PF18962">
    <property type="entry name" value="Por_Secre_tail"/>
    <property type="match status" value="1"/>
</dbReference>
<feature type="signal peptide" evidence="2">
    <location>
        <begin position="1"/>
        <end position="18"/>
    </location>
</feature>
<gene>
    <name evidence="4" type="ORF">PMI13_02828</name>
</gene>
<dbReference type="OrthoDB" id="1288696at2"/>
<dbReference type="PATRIC" id="fig|1144316.3.peg.2846"/>